<feature type="transmembrane region" description="Helical" evidence="7">
    <location>
        <begin position="178"/>
        <end position="201"/>
    </location>
</feature>
<feature type="transmembrane region" description="Helical" evidence="7">
    <location>
        <begin position="439"/>
        <end position="459"/>
    </location>
</feature>
<dbReference type="KEGG" id="lak:106160259"/>
<keyword evidence="4 7" id="KW-0812">Transmembrane</keyword>
<evidence type="ECO:0000256" key="3">
    <source>
        <dbReference type="ARBA" id="ARBA00022475"/>
    </source>
</evidence>
<dbReference type="GO" id="GO:0005415">
    <property type="term" value="F:nucleoside:sodium symporter activity"/>
    <property type="evidence" value="ECO:0007669"/>
    <property type="project" value="TreeGrafter"/>
</dbReference>
<dbReference type="GeneID" id="106160259"/>
<dbReference type="InParanoid" id="A0A1S3I1W1"/>
<feature type="transmembrane region" description="Helical" evidence="7">
    <location>
        <begin position="497"/>
        <end position="516"/>
    </location>
</feature>
<dbReference type="InterPro" id="IPR011642">
    <property type="entry name" value="Gate_dom"/>
</dbReference>
<keyword evidence="7" id="KW-0813">Transport</keyword>
<feature type="transmembrane region" description="Helical" evidence="7">
    <location>
        <begin position="335"/>
        <end position="356"/>
    </location>
</feature>
<feature type="domain" description="Concentrative nucleoside transporter C-terminal" evidence="10">
    <location>
        <begin position="439"/>
        <end position="687"/>
    </location>
</feature>
<evidence type="ECO:0000313" key="13">
    <source>
        <dbReference type="RefSeq" id="XP_013392255.1"/>
    </source>
</evidence>
<evidence type="ECO:0000256" key="6">
    <source>
        <dbReference type="ARBA" id="ARBA00023136"/>
    </source>
</evidence>
<dbReference type="RefSeq" id="XP_013392255.1">
    <property type="nucleotide sequence ID" value="XM_013536801.1"/>
</dbReference>
<feature type="transmembrane region" description="Helical" evidence="7">
    <location>
        <begin position="279"/>
        <end position="298"/>
    </location>
</feature>
<comment type="similarity">
    <text evidence="2 7">Belongs to the concentrative nucleoside transporter (CNT) (TC 2.A.41) family.</text>
</comment>
<keyword evidence="3" id="KW-1003">Cell membrane</keyword>
<feature type="domain" description="Concentrative nucleoside transporter N-terminal" evidence="9">
    <location>
        <begin position="256"/>
        <end position="326"/>
    </location>
</feature>
<name>A0A1S3I1W1_LINAN</name>
<feature type="transmembrane region" description="Helical" evidence="7">
    <location>
        <begin position="222"/>
        <end position="241"/>
    </location>
</feature>
<evidence type="ECO:0000256" key="8">
    <source>
        <dbReference type="SAM" id="MobiDB-lite"/>
    </source>
</evidence>
<dbReference type="PANTHER" id="PTHR10590">
    <property type="entry name" value="SODIUM/NUCLEOSIDE COTRANSPORTER"/>
    <property type="match status" value="1"/>
</dbReference>
<evidence type="ECO:0000256" key="5">
    <source>
        <dbReference type="ARBA" id="ARBA00022989"/>
    </source>
</evidence>
<feature type="transmembrane region" description="Helical" evidence="7">
    <location>
        <begin position="536"/>
        <end position="554"/>
    </location>
</feature>
<feature type="transmembrane region" description="Helical" evidence="7">
    <location>
        <begin position="667"/>
        <end position="690"/>
    </location>
</feature>
<sequence length="696" mass="76138">MSGDRHPLMYNKGGQDDGLYGATSERDTLDTMSTESVELKGVKHSEDYENPAFAHSQESIAKSDVEAGNGHTIKNHAYEDVTPEKVGPNVVDAGMVSTPIAGDGDTPQTDGDNEFEDLEEEPPNGFYRGIAAIQESFQAAYRQSGHIFWWVIYALFLLGYLVYFSYAMYYRFGDEGSVRLLVITIITVVLVALTIVMSVLGNNVDQVGEALAKFGETRAWNVIKIVLCVLLLVALVVYIVVEVAIPNPYNLVSITGMLVYIILLFVFSSNPARVKWQPVIWGMALQFIFALLILRTSWGYQAFKWLGDRVTEFLAHSDAGAGFVFGFDTYEHHFFAFKVLPVVVFFSTAISVLYYLGVMQVVIRKVAWVMQVSMGTTAAESLNAAGNIFIGQTEAPLMIRPLLPNMTKSEMHAVMTGGFATIAGSVLAAYILFGVPANHLLSASVMSAPAALAMAKLFYPETKKSKTTAAAVSAMERPPERNIIEAASSGASSSIKLVANIAANLIAFLALLEFVNATLKWCGHRVGLEPPLYPELTFQLICSYLWWPFAFVMGTDAQDCRKVAELIGVKTFLNEFVAYDYLGKLIKNKEIFQNYTSHNYTEPPEYIFDDIFLPATNQTLVGGFLTPRSEVIATYALCGFANLGSIGIQLGGLGAMAPSRKSDMAKIVVRAMIAGNVACFLTACIAGLLYTEDTIV</sequence>
<dbReference type="AlphaFoldDB" id="A0A1S3I1W1"/>
<dbReference type="InterPro" id="IPR011657">
    <property type="entry name" value="CNT_C_dom"/>
</dbReference>
<feature type="transmembrane region" description="Helical" evidence="7">
    <location>
        <begin position="413"/>
        <end position="433"/>
    </location>
</feature>
<dbReference type="InterPro" id="IPR008276">
    <property type="entry name" value="C_nuclsd_transpt"/>
</dbReference>
<dbReference type="InterPro" id="IPR018270">
    <property type="entry name" value="C_nuclsd_transpt_met_bac"/>
</dbReference>
<dbReference type="Pfam" id="PF07670">
    <property type="entry name" value="Gate"/>
    <property type="match status" value="1"/>
</dbReference>
<gene>
    <name evidence="13" type="primary">LOC106160259</name>
</gene>
<protein>
    <recommendedName>
        <fullName evidence="7">Sodium/nucleoside cotransporter</fullName>
    </recommendedName>
</protein>
<dbReference type="NCBIfam" id="TIGR00804">
    <property type="entry name" value="nupC"/>
    <property type="match status" value="1"/>
</dbReference>
<organism evidence="12 13">
    <name type="scientific">Lingula anatina</name>
    <name type="common">Brachiopod</name>
    <name type="synonym">Lingula unguis</name>
    <dbReference type="NCBI Taxonomy" id="7574"/>
    <lineage>
        <taxon>Eukaryota</taxon>
        <taxon>Metazoa</taxon>
        <taxon>Spiralia</taxon>
        <taxon>Lophotrochozoa</taxon>
        <taxon>Brachiopoda</taxon>
        <taxon>Linguliformea</taxon>
        <taxon>Lingulata</taxon>
        <taxon>Lingulida</taxon>
        <taxon>Linguloidea</taxon>
        <taxon>Lingulidae</taxon>
        <taxon>Lingula</taxon>
    </lineage>
</organism>
<dbReference type="PANTHER" id="PTHR10590:SF4">
    <property type="entry name" value="SOLUTE CARRIER FAMILY 28 MEMBER 3"/>
    <property type="match status" value="1"/>
</dbReference>
<keyword evidence="12" id="KW-1185">Reference proteome</keyword>
<comment type="subcellular location">
    <subcellularLocation>
        <location evidence="1">Cell membrane</location>
        <topology evidence="1">Multi-pass membrane protein</topology>
    </subcellularLocation>
</comment>
<evidence type="ECO:0000259" key="11">
    <source>
        <dbReference type="Pfam" id="PF07670"/>
    </source>
</evidence>
<dbReference type="OrthoDB" id="6075923at2759"/>
<proteinExistence type="inferred from homology"/>
<dbReference type="Pfam" id="PF01773">
    <property type="entry name" value="Nucleos_tra2_N"/>
    <property type="match status" value="1"/>
</dbReference>
<evidence type="ECO:0000259" key="10">
    <source>
        <dbReference type="Pfam" id="PF07662"/>
    </source>
</evidence>
<keyword evidence="6 7" id="KW-0472">Membrane</keyword>
<evidence type="ECO:0000313" key="12">
    <source>
        <dbReference type="Proteomes" id="UP000085678"/>
    </source>
</evidence>
<feature type="region of interest" description="Disordered" evidence="8">
    <location>
        <begin position="1"/>
        <end position="33"/>
    </location>
</feature>
<evidence type="ECO:0000256" key="2">
    <source>
        <dbReference type="ARBA" id="ARBA00009033"/>
    </source>
</evidence>
<evidence type="ECO:0000256" key="4">
    <source>
        <dbReference type="ARBA" id="ARBA00022692"/>
    </source>
</evidence>
<evidence type="ECO:0000256" key="1">
    <source>
        <dbReference type="ARBA" id="ARBA00004651"/>
    </source>
</evidence>
<keyword evidence="5 7" id="KW-1133">Transmembrane helix</keyword>
<reference evidence="13" key="1">
    <citation type="submission" date="2025-08" db="UniProtKB">
        <authorList>
            <consortium name="RefSeq"/>
        </authorList>
    </citation>
    <scope>IDENTIFICATION</scope>
    <source>
        <tissue evidence="13">Gonads</tissue>
    </source>
</reference>
<dbReference type="STRING" id="7574.A0A1S3I1W1"/>
<feature type="domain" description="Nucleoside transporter/FeoB GTPase Gate" evidence="11">
    <location>
        <begin position="336"/>
        <end position="434"/>
    </location>
</feature>
<feature type="region of interest" description="Disordered" evidence="8">
    <location>
        <begin position="99"/>
        <end position="118"/>
    </location>
</feature>
<dbReference type="Pfam" id="PF07662">
    <property type="entry name" value="Nucleos_tra2_C"/>
    <property type="match status" value="1"/>
</dbReference>
<dbReference type="InterPro" id="IPR002668">
    <property type="entry name" value="CNT_N_dom"/>
</dbReference>
<dbReference type="GO" id="GO:0005886">
    <property type="term" value="C:plasma membrane"/>
    <property type="evidence" value="ECO:0007669"/>
    <property type="project" value="UniProtKB-SubCell"/>
</dbReference>
<evidence type="ECO:0000259" key="9">
    <source>
        <dbReference type="Pfam" id="PF01773"/>
    </source>
</evidence>
<dbReference type="Proteomes" id="UP000085678">
    <property type="component" value="Unplaced"/>
</dbReference>
<accession>A0A1S3I1W1</accession>
<feature type="transmembrane region" description="Helical" evidence="7">
    <location>
        <begin position="147"/>
        <end position="166"/>
    </location>
</feature>
<feature type="transmembrane region" description="Helical" evidence="7">
    <location>
        <begin position="247"/>
        <end position="267"/>
    </location>
</feature>
<evidence type="ECO:0000256" key="7">
    <source>
        <dbReference type="RuleBase" id="RU362018"/>
    </source>
</evidence>